<protein>
    <submittedName>
        <fullName evidence="1">Uncharacterized protein</fullName>
    </submittedName>
</protein>
<dbReference type="OrthoDB" id="10911at10239"/>
<dbReference type="EMBL" id="KC961304">
    <property type="protein sequence ID" value="AGR57062.1"/>
    <property type="molecule type" value="Genomic_DNA"/>
</dbReference>
<evidence type="ECO:0000313" key="1">
    <source>
        <dbReference type="EMBL" id="AGR57062.1"/>
    </source>
</evidence>
<evidence type="ECO:0000313" key="2">
    <source>
        <dbReference type="Proteomes" id="UP000208100"/>
    </source>
</evidence>
<organism evidence="1 2">
    <name type="scientific">Choristoneura rosaceana nucleopolyhedrovirus</name>
    <dbReference type="NCBI Taxonomy" id="58094"/>
    <lineage>
        <taxon>Viruses</taxon>
        <taxon>Viruses incertae sedis</taxon>
        <taxon>Naldaviricetes</taxon>
        <taxon>Lefavirales</taxon>
        <taxon>Baculoviridae</taxon>
        <taxon>Alphabaculovirus</taxon>
        <taxon>Alphabaculovirus chorosaceanae</taxon>
    </lineage>
</organism>
<sequence length="209" mass="24650">MPKNEKLPRHSVKLERPNQFEAAVKKYGKRRKQRDEKKQLVKFNDINQSNSKTIELDQRLKIVYEQQKPSIFNETNVQSFVVAFAHPTYPIKYKKIPHTNILKIYCSKIRVNLLFKNDDLKMLNTLPKASTFRVQINDQQLFKVQNVMYDKEERQLVLSINFSKEQTLELLPQKKCVIYFNILSTAEWSVPEDLLNAFANLPLEPPQNV</sequence>
<accession>S5N9Z8</accession>
<keyword evidence="2" id="KW-1185">Reference proteome</keyword>
<dbReference type="GeneID" id="16479670"/>
<reference evidence="1 2" key="1">
    <citation type="journal article" date="2013" name="PLoS ONE">
        <title>Comparative Genome Sequence Analysis of Choristoneura occidentalis Freeman and C. rosaceana Harris (Lepidoptera: Tortricidae) Alphabaculoviruses.</title>
        <authorList>
            <person name="Thumbi D.K."/>
            <person name="Beliveau C."/>
            <person name="Cusson M."/>
            <person name="Lapointe R."/>
            <person name="Lucarotti C.J."/>
        </authorList>
    </citation>
    <scope>NUCLEOTIDE SEQUENCE [LARGE SCALE GENOMIC DNA]</scope>
    <source>
        <strain evidence="1">NB_1</strain>
    </source>
</reference>
<dbReference type="KEGG" id="vg:16479670"/>
<dbReference type="RefSeq" id="YP_008378378.1">
    <property type="nucleotide sequence ID" value="NC_021924.1"/>
</dbReference>
<proteinExistence type="predicted"/>
<name>S5N9Z8_9ABAC</name>
<dbReference type="Proteomes" id="UP000208100">
    <property type="component" value="Segment"/>
</dbReference>